<evidence type="ECO:0000256" key="5">
    <source>
        <dbReference type="ARBA" id="ARBA00022842"/>
    </source>
</evidence>
<name>A0AAE3E621_9FIRM</name>
<dbReference type="InterPro" id="IPR002586">
    <property type="entry name" value="CobQ/CobB/MinD/ParA_Nub-bd_dom"/>
</dbReference>
<comment type="caution">
    <text evidence="10">The sequence shown here is derived from an EMBL/GenBank/DDBJ whole genome shotgun (WGS) entry which is preliminary data.</text>
</comment>
<evidence type="ECO:0000256" key="4">
    <source>
        <dbReference type="ARBA" id="ARBA00022840"/>
    </source>
</evidence>
<protein>
    <recommendedName>
        <fullName evidence="7">Cobyrinate a,c-diamide synthase</fullName>
        <ecNumber evidence="7">6.3.5.11</ecNumber>
    </recommendedName>
    <alternativeName>
        <fullName evidence="7">Cobyrinic acid a,c-diamide synthetase</fullName>
    </alternativeName>
</protein>
<dbReference type="RefSeq" id="WP_308732225.1">
    <property type="nucleotide sequence ID" value="NZ_JAJEQN010000039.1"/>
</dbReference>
<feature type="site" description="Increases nucleophilicity of active site Cys" evidence="7">
    <location>
        <position position="446"/>
    </location>
</feature>
<keyword evidence="11" id="KW-1185">Reference proteome</keyword>
<dbReference type="Gene3D" id="3.40.50.300">
    <property type="entry name" value="P-loop containing nucleotide triphosphate hydrolases"/>
    <property type="match status" value="1"/>
</dbReference>
<dbReference type="InterPro" id="IPR027417">
    <property type="entry name" value="P-loop_NTPase"/>
</dbReference>
<evidence type="ECO:0000256" key="2">
    <source>
        <dbReference type="ARBA" id="ARBA00022598"/>
    </source>
</evidence>
<dbReference type="GO" id="GO:0042242">
    <property type="term" value="F:cobyrinic acid a,c-diamide synthase activity"/>
    <property type="evidence" value="ECO:0007669"/>
    <property type="project" value="UniProtKB-UniRule"/>
</dbReference>
<evidence type="ECO:0000313" key="11">
    <source>
        <dbReference type="Proteomes" id="UP001198200"/>
    </source>
</evidence>
<comment type="pathway">
    <text evidence="7">Cofactor biosynthesis; adenosylcobalamin biosynthesis; cob(II)yrinate a,c-diamide from sirohydrochlorin (anaerobic route): step 10/10.</text>
</comment>
<proteinExistence type="inferred from homology"/>
<dbReference type="HAMAP" id="MF_00027">
    <property type="entry name" value="CobB_CbiA"/>
    <property type="match status" value="1"/>
</dbReference>
<dbReference type="EC" id="6.3.5.11" evidence="7"/>
<dbReference type="CDD" id="cd03130">
    <property type="entry name" value="GATase1_CobB"/>
    <property type="match status" value="1"/>
</dbReference>
<feature type="domain" description="CobQ/CobB/MinD/ParA nucleotide binding" evidence="8">
    <location>
        <begin position="20"/>
        <end position="205"/>
    </location>
</feature>
<dbReference type="Gene3D" id="3.40.50.880">
    <property type="match status" value="1"/>
</dbReference>
<keyword evidence="3 7" id="KW-0547">Nucleotide-binding</keyword>
<dbReference type="Pfam" id="PF01656">
    <property type="entry name" value="CbiA"/>
    <property type="match status" value="1"/>
</dbReference>
<dbReference type="GO" id="GO:0009236">
    <property type="term" value="P:cobalamin biosynthetic process"/>
    <property type="evidence" value="ECO:0007669"/>
    <property type="project" value="UniProtKB-UniRule"/>
</dbReference>
<keyword evidence="5 7" id="KW-0460">Magnesium</keyword>
<evidence type="ECO:0000256" key="7">
    <source>
        <dbReference type="HAMAP-Rule" id="MF_00027"/>
    </source>
</evidence>
<organism evidence="10 11">
    <name type="scientific">Anthropogastromicrobium aceti</name>
    <dbReference type="NCBI Taxonomy" id="2981768"/>
    <lineage>
        <taxon>Bacteria</taxon>
        <taxon>Bacillati</taxon>
        <taxon>Bacillota</taxon>
        <taxon>Clostridia</taxon>
        <taxon>Lachnospirales</taxon>
        <taxon>Lachnospiraceae</taxon>
        <taxon>Anthropogastromicrobium</taxon>
    </lineage>
</organism>
<dbReference type="InterPro" id="IPR011698">
    <property type="entry name" value="GATase_3"/>
</dbReference>
<dbReference type="PANTHER" id="PTHR43873">
    <property type="entry name" value="COBYRINATE A,C-DIAMIDE SYNTHASE"/>
    <property type="match status" value="1"/>
</dbReference>
<keyword evidence="2 7" id="KW-0436">Ligase</keyword>
<evidence type="ECO:0000259" key="8">
    <source>
        <dbReference type="Pfam" id="PF01656"/>
    </source>
</evidence>
<dbReference type="NCBIfam" id="TIGR00379">
    <property type="entry name" value="cobB"/>
    <property type="match status" value="1"/>
</dbReference>
<comment type="miscellaneous">
    <text evidence="7">The a and c carboxylates of cobyrinate are activated for nucleophilic attack via formation of a phosphorylated intermediate by ATP. CbiA catalyzes first the amidation of the c-carboxylate, and then that of the a-carboxylate.</text>
</comment>
<dbReference type="SUPFAM" id="SSF52540">
    <property type="entry name" value="P-loop containing nucleoside triphosphate hydrolases"/>
    <property type="match status" value="1"/>
</dbReference>
<sequence>MENTKKDVQHEKIAKKGARIMIAAPQSGSGKTLITCALLQALKEKNYHLESFKCGPDYIDPMFHKTVLGISSRNLDPFFTEDSITRMLLSKGQDSRDLAVIEGVMGLYDGLGGIREEASSYALAKATNTPILLTVNARGMGRSLLALLSGFLQYDTAHLIKGVILNQTPSSFASVLAKEIEETFHIPVVASFPVRDDVRIESRHLGLVMPYELEDIQSRLKIASQVLCENANIEQILEIAKSAPKLEYDVESDIKHKITEKTIRIGVARDEAFCFYYEDNLDLLKSLGAKLIFFSPLHDDTLPKDLDGILFGGGYPELYLKELEENESMRNSVKSAIENKMPSLAECGGFMYLHDTIFDSEKKPYKMAGVIHACCMKKERLVRFGYLTLNSKTDSFLKKGETIRGHEFHYYDSEDNGECAIAKKPVGTKSWECVHAGSDHWWGFAHLSYYSNPKFAEKFAEACRSYKINKIAEKK</sequence>
<gene>
    <name evidence="7" type="primary">cbiA</name>
    <name evidence="10" type="ORF">LKD48_13105</name>
</gene>
<evidence type="ECO:0000256" key="1">
    <source>
        <dbReference type="ARBA" id="ARBA00001946"/>
    </source>
</evidence>
<keyword evidence="6 7" id="KW-0315">Glutamine amidotransferase</keyword>
<comment type="catalytic activity">
    <reaction evidence="7">
        <text>cob(II)yrinate + 2 L-glutamine + 2 ATP + 2 H2O = cob(II)yrinate a,c diamide + 2 L-glutamate + 2 ADP + 2 phosphate + 2 H(+)</text>
        <dbReference type="Rhea" id="RHEA:26289"/>
        <dbReference type="ChEBI" id="CHEBI:15377"/>
        <dbReference type="ChEBI" id="CHEBI:15378"/>
        <dbReference type="ChEBI" id="CHEBI:29985"/>
        <dbReference type="ChEBI" id="CHEBI:30616"/>
        <dbReference type="ChEBI" id="CHEBI:43474"/>
        <dbReference type="ChEBI" id="CHEBI:58359"/>
        <dbReference type="ChEBI" id="CHEBI:58537"/>
        <dbReference type="ChEBI" id="CHEBI:58894"/>
        <dbReference type="ChEBI" id="CHEBI:456216"/>
        <dbReference type="EC" id="6.3.5.11"/>
    </reaction>
</comment>
<comment type="function">
    <text evidence="7">Catalyzes the ATP-dependent amidation of the two carboxylate groups at positions a and c of cobyrinate, using either L-glutamine or ammonia as the nitrogen source.</text>
</comment>
<evidence type="ECO:0000313" key="10">
    <source>
        <dbReference type="EMBL" id="MCC2222556.1"/>
    </source>
</evidence>
<comment type="cofactor">
    <cofactor evidence="1 7">
        <name>Mg(2+)</name>
        <dbReference type="ChEBI" id="CHEBI:18420"/>
    </cofactor>
</comment>
<dbReference type="InterPro" id="IPR029062">
    <property type="entry name" value="Class_I_gatase-like"/>
</dbReference>
<evidence type="ECO:0000256" key="6">
    <source>
        <dbReference type="ARBA" id="ARBA00022962"/>
    </source>
</evidence>
<keyword evidence="7" id="KW-0169">Cobalamin biosynthesis</keyword>
<evidence type="ECO:0000256" key="3">
    <source>
        <dbReference type="ARBA" id="ARBA00022741"/>
    </source>
</evidence>
<comment type="similarity">
    <text evidence="7">Belongs to the CobB/CbiA family.</text>
</comment>
<dbReference type="PANTHER" id="PTHR43873:SF1">
    <property type="entry name" value="COBYRINATE A,C-DIAMIDE SYNTHASE"/>
    <property type="match status" value="1"/>
</dbReference>
<dbReference type="Proteomes" id="UP001198200">
    <property type="component" value="Unassembled WGS sequence"/>
</dbReference>
<dbReference type="InterPro" id="IPR004484">
    <property type="entry name" value="CbiA/CobB_synth"/>
</dbReference>
<dbReference type="SUPFAM" id="SSF52317">
    <property type="entry name" value="Class I glutamine amidotransferase-like"/>
    <property type="match status" value="1"/>
</dbReference>
<dbReference type="PROSITE" id="PS51274">
    <property type="entry name" value="GATASE_COBBQ"/>
    <property type="match status" value="1"/>
</dbReference>
<feature type="active site" description="Nucleophile" evidence="7">
    <location>
        <position position="347"/>
    </location>
</feature>
<reference evidence="10 11" key="1">
    <citation type="submission" date="2021-10" db="EMBL/GenBank/DDBJ databases">
        <title>Anaerobic single-cell dispensing facilitates the cultivation of human gut bacteria.</title>
        <authorList>
            <person name="Afrizal A."/>
        </authorList>
    </citation>
    <scope>NUCLEOTIDE SEQUENCE [LARGE SCALE GENOMIC DNA]</scope>
    <source>
        <strain evidence="10 11">CLA-AA-H224</strain>
    </source>
</reference>
<keyword evidence="4 7" id="KW-0067">ATP-binding</keyword>
<dbReference type="Pfam" id="PF07685">
    <property type="entry name" value="GATase_3"/>
    <property type="match status" value="1"/>
</dbReference>
<dbReference type="EMBL" id="JAJEQN010000039">
    <property type="protein sequence ID" value="MCC2222556.1"/>
    <property type="molecule type" value="Genomic_DNA"/>
</dbReference>
<comment type="domain">
    <text evidence="7">Comprises of two domains. The C-terminal domain contains the binding site for glutamine and catalyzes the hydrolysis of this substrate to glutamate and ammonia. The N-terminal domain is anticipated to bind ATP and cobyrinate and catalyzes the ultimate synthesis of the diamide product. The ammonia produced via the glutaminase domain is probably translocated to the adjacent domain via a molecular tunnel, where it reacts with an activated intermediate.</text>
</comment>
<evidence type="ECO:0000259" key="9">
    <source>
        <dbReference type="Pfam" id="PF07685"/>
    </source>
</evidence>
<dbReference type="GO" id="GO:0005524">
    <property type="term" value="F:ATP binding"/>
    <property type="evidence" value="ECO:0007669"/>
    <property type="project" value="UniProtKB-UniRule"/>
</dbReference>
<dbReference type="AlphaFoldDB" id="A0AAE3E621"/>
<accession>A0AAE3E621</accession>
<feature type="domain" description="CobB/CobQ-like glutamine amidotransferase" evidence="9">
    <location>
        <begin position="264"/>
        <end position="415"/>
    </location>
</feature>
<dbReference type="NCBIfam" id="NF002204">
    <property type="entry name" value="PRK01077.1"/>
    <property type="match status" value="1"/>
</dbReference>